<accession>A0AC61L3P4</accession>
<organism evidence="1 2">
    <name type="scientific">Candidatus Methanogaster sp</name>
    <dbReference type="NCBI Taxonomy" id="3386292"/>
    <lineage>
        <taxon>Archaea</taxon>
        <taxon>Methanobacteriati</taxon>
        <taxon>Methanobacteriota</taxon>
        <taxon>Stenosarchaea group</taxon>
        <taxon>Methanomicrobia</taxon>
        <taxon>Methanosarcinales</taxon>
        <taxon>ANME-2 cluster</taxon>
        <taxon>Candidatus Methanogasteraceae</taxon>
        <taxon>Candidatus Methanogaster</taxon>
    </lineage>
</organism>
<comment type="caution">
    <text evidence="1">The sequence shown here is derived from an EMBL/GenBank/DDBJ whole genome shotgun (WGS) entry which is preliminary data.</text>
</comment>
<dbReference type="Proteomes" id="UP000248329">
    <property type="component" value="Unassembled WGS sequence"/>
</dbReference>
<keyword evidence="1" id="KW-0067">ATP-binding</keyword>
<evidence type="ECO:0000313" key="2">
    <source>
        <dbReference type="Proteomes" id="UP000248329"/>
    </source>
</evidence>
<name>A0AC61L3P4_9EURY</name>
<gene>
    <name evidence="1" type="ORF">C4B59_07460</name>
</gene>
<dbReference type="EMBL" id="PQXF01000011">
    <property type="protein sequence ID" value="PXF60859.1"/>
    <property type="molecule type" value="Genomic_DNA"/>
</dbReference>
<proteinExistence type="predicted"/>
<sequence>MADEDYPAAANAFLKAGRAMGKLASVTESDKLKEKRLTLAKNYTSVGKELEKGIIPVKSKPKEYRTSEEVYGRGNDNTAADEAESGKGEEEGFERYVEENLIATSGITWDGIGGLDGVKQTIKESVVLSIIEEKPEAIKPWKGILLFGPPGTGKTLLAAATAGSLDATFFNVKVGQVLSKYFGESSKLVSALYSVGRKKAPSIVFLDEFDSIALSRSGEVAESSRRVLSTLLSELDGLQDKDSGSFVLTMAATNTPWDIDSAVLSRFPKRIHIPLPDKEACLEIIRIHTIKNGLKLDERILDEVAERCTGNLFAGRDIATLCNDAIWNMVRSENPALESLADKPVDAIREYRLKVRELTAGDFEKSFESMRGAVKEQDVEMYEGWAAEYGSG</sequence>
<reference evidence="1" key="1">
    <citation type="submission" date="2018-01" db="EMBL/GenBank/DDBJ databases">
        <authorList>
            <person name="Krukenberg V."/>
        </authorList>
    </citation>
    <scope>NUCLEOTIDE SEQUENCE</scope>
    <source>
        <strain evidence="1">E20ANME2</strain>
    </source>
</reference>
<protein>
    <submittedName>
        <fullName evidence="1">ATP-binding protein</fullName>
    </submittedName>
</protein>
<evidence type="ECO:0000313" key="1">
    <source>
        <dbReference type="EMBL" id="PXF60859.1"/>
    </source>
</evidence>
<keyword evidence="1" id="KW-0547">Nucleotide-binding</keyword>